<feature type="transmembrane region" description="Helical" evidence="1">
    <location>
        <begin position="305"/>
        <end position="326"/>
    </location>
</feature>
<evidence type="ECO:0000313" key="3">
    <source>
        <dbReference type="EMBL" id="CAF1646989.1"/>
    </source>
</evidence>
<accession>A0A815R7I6</accession>
<keyword evidence="4" id="KW-1185">Reference proteome</keyword>
<dbReference type="AlphaFoldDB" id="A0A815R7I6"/>
<name>A0A815R7I6_ADIRI</name>
<keyword evidence="1" id="KW-0472">Membrane</keyword>
<evidence type="ECO:0000313" key="5">
    <source>
        <dbReference type="Proteomes" id="UP000663852"/>
    </source>
</evidence>
<dbReference type="EMBL" id="CAJNOJ010000514">
    <property type="protein sequence ID" value="CAF1473275.1"/>
    <property type="molecule type" value="Genomic_DNA"/>
</dbReference>
<sequence>MQGRHEAFICPRCPDSERHENYPAMMKTTNRLYQPQVLQASRKHLARFSLFSHYDCRTIISRISESIWNITDLNERQRVKQVLRKNWFLFTEPVEITKVEKLLHRQRSQYEYRLRQERIHLESFHFEQTDLVDTHSVHTFMPDESTTSNLAWSDGTESWHIHEITPQRESFARTSCVEVMNSSSQEANLSLSRSEPQFESHINDLSFRHAPETASQRLLFVHASCSAKLSNELTTVYFIEHQQPHCSIQPEPHVSRQDFIMYGYQHLLFLLKSTWAPLLWLIWLFDTPKECFGNFSILNLTKSKTYSYVSIWSFHVNTFLIHYSTFMINFNPFVKTIVTLRTLESLLLYATTC</sequence>
<dbReference type="Proteomes" id="UP000663852">
    <property type="component" value="Unassembled WGS sequence"/>
</dbReference>
<dbReference type="EMBL" id="CAJNOR010009670">
    <property type="protein sequence ID" value="CAF1646989.1"/>
    <property type="molecule type" value="Genomic_DNA"/>
</dbReference>
<protein>
    <submittedName>
        <fullName evidence="2">Uncharacterized protein</fullName>
    </submittedName>
</protein>
<keyword evidence="1" id="KW-0812">Transmembrane</keyword>
<evidence type="ECO:0000313" key="4">
    <source>
        <dbReference type="Proteomes" id="UP000663828"/>
    </source>
</evidence>
<evidence type="ECO:0000313" key="2">
    <source>
        <dbReference type="EMBL" id="CAF1473275.1"/>
    </source>
</evidence>
<feature type="transmembrane region" description="Helical" evidence="1">
    <location>
        <begin position="266"/>
        <end position="285"/>
    </location>
</feature>
<reference evidence="2" key="1">
    <citation type="submission" date="2021-02" db="EMBL/GenBank/DDBJ databases">
        <authorList>
            <person name="Nowell W R."/>
        </authorList>
    </citation>
    <scope>NUCLEOTIDE SEQUENCE</scope>
</reference>
<proteinExistence type="predicted"/>
<gene>
    <name evidence="2" type="ORF">EDS130_LOCUS40935</name>
    <name evidence="3" type="ORF">XAT740_LOCUS54294</name>
</gene>
<keyword evidence="1" id="KW-1133">Transmembrane helix</keyword>
<evidence type="ECO:0000256" key="1">
    <source>
        <dbReference type="SAM" id="Phobius"/>
    </source>
</evidence>
<organism evidence="2 5">
    <name type="scientific">Adineta ricciae</name>
    <name type="common">Rotifer</name>
    <dbReference type="NCBI Taxonomy" id="249248"/>
    <lineage>
        <taxon>Eukaryota</taxon>
        <taxon>Metazoa</taxon>
        <taxon>Spiralia</taxon>
        <taxon>Gnathifera</taxon>
        <taxon>Rotifera</taxon>
        <taxon>Eurotatoria</taxon>
        <taxon>Bdelloidea</taxon>
        <taxon>Adinetida</taxon>
        <taxon>Adinetidae</taxon>
        <taxon>Adineta</taxon>
    </lineage>
</organism>
<comment type="caution">
    <text evidence="2">The sequence shown here is derived from an EMBL/GenBank/DDBJ whole genome shotgun (WGS) entry which is preliminary data.</text>
</comment>
<dbReference type="Proteomes" id="UP000663828">
    <property type="component" value="Unassembled WGS sequence"/>
</dbReference>